<accession>A0ABZ3FLZ1</accession>
<keyword evidence="4" id="KW-1003">Cell membrane</keyword>
<evidence type="ECO:0000256" key="8">
    <source>
        <dbReference type="ARBA" id="ARBA00022982"/>
    </source>
</evidence>
<comment type="subcellular location">
    <subcellularLocation>
        <location evidence="1">Cell membrane</location>
        <topology evidence="1">Multi-pass membrane protein</topology>
    </subcellularLocation>
</comment>
<evidence type="ECO:0000256" key="1">
    <source>
        <dbReference type="ARBA" id="ARBA00004651"/>
    </source>
</evidence>
<keyword evidence="6 13" id="KW-0812">Transmembrane</keyword>
<evidence type="ECO:0000256" key="13">
    <source>
        <dbReference type="SAM" id="Phobius"/>
    </source>
</evidence>
<evidence type="ECO:0000313" key="15">
    <source>
        <dbReference type="Proteomes" id="UP001442841"/>
    </source>
</evidence>
<dbReference type="PANTHER" id="PTHR30365:SF14">
    <property type="entry name" value="CYTOCHROME BD MENAQUINOL OXIDASE SUBUNIT I-RELATED"/>
    <property type="match status" value="1"/>
</dbReference>
<comment type="similarity">
    <text evidence="2">Belongs to the cytochrome ubiquinol oxidase subunit 1 family.</text>
</comment>
<protein>
    <submittedName>
        <fullName evidence="14">Cytochrome ubiquinol oxidase subunit I</fullName>
    </submittedName>
</protein>
<feature type="transmembrane region" description="Helical" evidence="13">
    <location>
        <begin position="92"/>
        <end position="116"/>
    </location>
</feature>
<gene>
    <name evidence="14" type="ORF">AADG42_03610</name>
</gene>
<keyword evidence="9 13" id="KW-1133">Transmembrane helix</keyword>
<proteinExistence type="inferred from homology"/>
<evidence type="ECO:0000313" key="14">
    <source>
        <dbReference type="EMBL" id="XAN06432.1"/>
    </source>
</evidence>
<keyword evidence="10" id="KW-0408">Iron</keyword>
<evidence type="ECO:0000256" key="9">
    <source>
        <dbReference type="ARBA" id="ARBA00022989"/>
    </source>
</evidence>
<dbReference type="EMBL" id="CP154795">
    <property type="protein sequence ID" value="XAN06432.1"/>
    <property type="molecule type" value="Genomic_DNA"/>
</dbReference>
<reference evidence="14 15" key="1">
    <citation type="submission" date="2024-04" db="EMBL/GenBank/DDBJ databases">
        <title>Isolation of an actinomycete strain from pig manure.</title>
        <authorList>
            <person name="Gong T."/>
            <person name="Yu Z."/>
            <person name="An M."/>
            <person name="Wei C."/>
            <person name="Yang W."/>
            <person name="Liu L."/>
        </authorList>
    </citation>
    <scope>NUCLEOTIDE SEQUENCE [LARGE SCALE GENOMIC DNA]</scope>
    <source>
        <strain evidence="14 15">ZF39</strain>
    </source>
</reference>
<feature type="transmembrane region" description="Helical" evidence="13">
    <location>
        <begin position="182"/>
        <end position="203"/>
    </location>
</feature>
<evidence type="ECO:0000256" key="5">
    <source>
        <dbReference type="ARBA" id="ARBA00022617"/>
    </source>
</evidence>
<evidence type="ECO:0000256" key="12">
    <source>
        <dbReference type="SAM" id="MobiDB-lite"/>
    </source>
</evidence>
<organism evidence="14 15">
    <name type="scientific">Ammonicoccus fulvus</name>
    <dbReference type="NCBI Taxonomy" id="3138240"/>
    <lineage>
        <taxon>Bacteria</taxon>
        <taxon>Bacillati</taxon>
        <taxon>Actinomycetota</taxon>
        <taxon>Actinomycetes</taxon>
        <taxon>Propionibacteriales</taxon>
        <taxon>Propionibacteriaceae</taxon>
        <taxon>Ammonicoccus</taxon>
    </lineage>
</organism>
<feature type="transmembrane region" description="Helical" evidence="13">
    <location>
        <begin position="229"/>
        <end position="251"/>
    </location>
</feature>
<feature type="transmembrane region" description="Helical" evidence="13">
    <location>
        <begin position="342"/>
        <end position="369"/>
    </location>
</feature>
<keyword evidence="7" id="KW-0479">Metal-binding</keyword>
<name>A0ABZ3FLZ1_9ACTN</name>
<feature type="transmembrane region" description="Helical" evidence="13">
    <location>
        <begin position="128"/>
        <end position="151"/>
    </location>
</feature>
<dbReference type="InterPro" id="IPR002585">
    <property type="entry name" value="Cyt-d_ubiquinol_oxidase_su_1"/>
</dbReference>
<evidence type="ECO:0000256" key="4">
    <source>
        <dbReference type="ARBA" id="ARBA00022475"/>
    </source>
</evidence>
<dbReference type="Pfam" id="PF01654">
    <property type="entry name" value="Cyt_bd_oxida_I"/>
    <property type="match status" value="2"/>
</dbReference>
<keyword evidence="11 13" id="KW-0472">Membrane</keyword>
<evidence type="ECO:0000256" key="6">
    <source>
        <dbReference type="ARBA" id="ARBA00022692"/>
    </source>
</evidence>
<evidence type="ECO:0000256" key="7">
    <source>
        <dbReference type="ARBA" id="ARBA00022723"/>
    </source>
</evidence>
<keyword evidence="15" id="KW-1185">Reference proteome</keyword>
<dbReference type="RefSeq" id="WP_425307862.1">
    <property type="nucleotide sequence ID" value="NZ_CP154795.1"/>
</dbReference>
<evidence type="ECO:0000256" key="10">
    <source>
        <dbReference type="ARBA" id="ARBA00023004"/>
    </source>
</evidence>
<feature type="transmembrane region" description="Helical" evidence="13">
    <location>
        <begin position="20"/>
        <end position="40"/>
    </location>
</feature>
<evidence type="ECO:0000256" key="3">
    <source>
        <dbReference type="ARBA" id="ARBA00022448"/>
    </source>
</evidence>
<keyword evidence="8" id="KW-0249">Electron transport</keyword>
<dbReference type="PANTHER" id="PTHR30365">
    <property type="entry name" value="CYTOCHROME D UBIQUINOL OXIDASE"/>
    <property type="match status" value="1"/>
</dbReference>
<feature type="transmembrane region" description="Helical" evidence="13">
    <location>
        <begin position="304"/>
        <end position="322"/>
    </location>
</feature>
<feature type="compositionally biased region" description="Acidic residues" evidence="12">
    <location>
        <begin position="396"/>
        <end position="405"/>
    </location>
</feature>
<keyword evidence="5" id="KW-0349">Heme</keyword>
<evidence type="ECO:0000256" key="11">
    <source>
        <dbReference type="ARBA" id="ARBA00023136"/>
    </source>
</evidence>
<keyword evidence="3" id="KW-0813">Transport</keyword>
<sequence length="411" mass="44094">MDVLSAARLEFALTAAVHYAFVATTLGLTPVIAALSFFGLRSGRDGLIDRLAATQLARLYLLNYAIGIVSGLVMELQLGLNWTGAGSAYDPIGSLVASETLLAFFIESTLVGLWLASAGTWSDRVRAWLMAGIAATAWLSAIFIICANAYLHRPVGFGPDGSLTDPIALFTNPSALAAIPHVASAAGITGGFWIAATGATLLLRHRTAVRLAIDEAPVEVLLGRRLLRIAVPMVAIAAPLTLAFGVLQFSVARTPGFTPAPSFFGVFLALMMFGGFGIWVVTWLVTLPLLAFRRLHRARFLLRLMVAFAPFPLVFNVAGWVYREENRQPWFIVNRVLVSDALSATSASGVLITGTAFLLIGVTAALVTWRLMYRAMASPPTERLGVRLGQDSNSDSSDDSDDRDDLLELAR</sequence>
<feature type="transmembrane region" description="Helical" evidence="13">
    <location>
        <begin position="61"/>
        <end position="80"/>
    </location>
</feature>
<feature type="transmembrane region" description="Helical" evidence="13">
    <location>
        <begin position="263"/>
        <end position="292"/>
    </location>
</feature>
<evidence type="ECO:0000256" key="2">
    <source>
        <dbReference type="ARBA" id="ARBA00009819"/>
    </source>
</evidence>
<feature type="region of interest" description="Disordered" evidence="12">
    <location>
        <begin position="384"/>
        <end position="411"/>
    </location>
</feature>
<dbReference type="Proteomes" id="UP001442841">
    <property type="component" value="Chromosome"/>
</dbReference>